<dbReference type="Gene3D" id="3.10.20.300">
    <property type="entry name" value="mk0293 like domain"/>
    <property type="match status" value="1"/>
</dbReference>
<protein>
    <submittedName>
        <fullName evidence="3">Unannotated protein</fullName>
    </submittedName>
</protein>
<dbReference type="EMBL" id="CAFBNJ010000162">
    <property type="protein sequence ID" value="CAB4965915.1"/>
    <property type="molecule type" value="Genomic_DNA"/>
</dbReference>
<dbReference type="EMBL" id="CAFAAD010000075">
    <property type="protein sequence ID" value="CAB4794312.1"/>
    <property type="molecule type" value="Genomic_DNA"/>
</dbReference>
<dbReference type="PANTHER" id="PTHR36566:SF1">
    <property type="entry name" value="PYRIDINIUM-3,5-BISTHIOCARBOXYLIC ACID MONONUCLEOTIDE NICKEL INSERTION PROTEIN"/>
    <property type="match status" value="1"/>
</dbReference>
<evidence type="ECO:0000256" key="1">
    <source>
        <dbReference type="ARBA" id="ARBA00022596"/>
    </source>
</evidence>
<dbReference type="EMBL" id="CAFBRD010000027">
    <property type="protein sequence ID" value="CAB5076283.1"/>
    <property type="molecule type" value="Genomic_DNA"/>
</dbReference>
<dbReference type="EMBL" id="CAEZTY010000035">
    <property type="protein sequence ID" value="CAB4586591.1"/>
    <property type="molecule type" value="Genomic_DNA"/>
</dbReference>
<dbReference type="EMBL" id="CAEZXY010000016">
    <property type="protein sequence ID" value="CAB4701774.1"/>
    <property type="molecule type" value="Genomic_DNA"/>
</dbReference>
<evidence type="ECO:0000313" key="6">
    <source>
        <dbReference type="EMBL" id="CAB4624689.1"/>
    </source>
</evidence>
<evidence type="ECO:0000313" key="10">
    <source>
        <dbReference type="EMBL" id="CAB4965915.1"/>
    </source>
</evidence>
<dbReference type="EMBL" id="CAFBOK010000161">
    <property type="protein sequence ID" value="CAB4991241.1"/>
    <property type="molecule type" value="Genomic_DNA"/>
</dbReference>
<gene>
    <name evidence="5" type="ORF">UFOPK1762_01047</name>
    <name evidence="6" type="ORF">UFOPK1906_01083</name>
    <name evidence="7" type="ORF">UFOPK2624_00589</name>
    <name evidence="8" type="ORF">UFOPK2969_01067</name>
    <name evidence="9" type="ORF">UFOPK3010_01047</name>
    <name evidence="3" type="ORF">UFOPK3331_01739</name>
    <name evidence="10" type="ORF">UFOPK3785_01955</name>
    <name evidence="11" type="ORF">UFOPK3927_01311</name>
    <name evidence="4" type="ORF">UFOPK4201_02075</name>
    <name evidence="12" type="ORF">UFOPK4371_00698</name>
</gene>
<dbReference type="EMBL" id="CAEZVC010000064">
    <property type="protein sequence ID" value="CAB4624689.1"/>
    <property type="molecule type" value="Genomic_DNA"/>
</dbReference>
<dbReference type="HAMAP" id="MF_01074">
    <property type="entry name" value="LarC"/>
    <property type="match status" value="1"/>
</dbReference>
<evidence type="ECO:0000313" key="5">
    <source>
        <dbReference type="EMBL" id="CAB4586591.1"/>
    </source>
</evidence>
<evidence type="ECO:0000313" key="7">
    <source>
        <dbReference type="EMBL" id="CAB4701774.1"/>
    </source>
</evidence>
<dbReference type="EMBL" id="CAFAAM010000138">
    <property type="protein sequence ID" value="CAB4809257.1"/>
    <property type="molecule type" value="Genomic_DNA"/>
</dbReference>
<evidence type="ECO:0000313" key="4">
    <source>
        <dbReference type="EMBL" id="CAB4373021.1"/>
    </source>
</evidence>
<dbReference type="Pfam" id="PF01969">
    <property type="entry name" value="Ni_insertion"/>
    <property type="match status" value="1"/>
</dbReference>
<dbReference type="EMBL" id="CAEUNJ010000147">
    <property type="protein sequence ID" value="CAB4373021.1"/>
    <property type="molecule type" value="Genomic_DNA"/>
</dbReference>
<reference evidence="3" key="1">
    <citation type="submission" date="2020-05" db="EMBL/GenBank/DDBJ databases">
        <authorList>
            <person name="Chiriac C."/>
            <person name="Salcher M."/>
            <person name="Ghai R."/>
            <person name="Kavagutti S V."/>
        </authorList>
    </citation>
    <scope>NUCLEOTIDE SEQUENCE</scope>
</reference>
<dbReference type="InterPro" id="IPR002822">
    <property type="entry name" value="Ni_insertion"/>
</dbReference>
<feature type="region of interest" description="Disordered" evidence="2">
    <location>
        <begin position="1"/>
        <end position="30"/>
    </location>
</feature>
<dbReference type="AlphaFoldDB" id="A0A6J5ZTT9"/>
<evidence type="ECO:0000313" key="11">
    <source>
        <dbReference type="EMBL" id="CAB4991241.1"/>
    </source>
</evidence>
<sequence>MSEHSHDHSHDDGHTHDHSHEDGHTHDHTHAHDDAVFEGTVAWEGITVPAAPSSNSTVAWFHCFSGIAGDMALGALIDAGADIDEIRSMLQQLPVSGWSLETETVLRSGIAGTKVHVHTEVTPPARSAAVVAQIVADAKLPDRVHRRALATFRALAEAEGRLHRQPPESVHFHEVGALDAIIDVVGTCIALELLGVDEVASSPVADGLGTVRAAHGVLPVPVPAVVSLLADAPTYGLDIPRELTTPTGAALLAANVVQWGPMPAMIIRSAGFGAGTADLGDRPNLTRVVIGTRSDSPSVEGQPVVLLEANVDDVTGETLAYAIDALLEAGAHDAWLTPIIMKKGRPAHTVSALVDPAQAAAVRGVLVRETGTMGVRGTQLERWPQSRAFDTVEVDGQSVKVKVTAGRVKAEHDDAAQAARALGLPLREVTRRAEQAWRDAHQ</sequence>
<dbReference type="EMBL" id="CAESAL010000091">
    <property type="protein sequence ID" value="CAB4346124.1"/>
    <property type="molecule type" value="Genomic_DNA"/>
</dbReference>
<dbReference type="CDD" id="cd06223">
    <property type="entry name" value="PRTases_typeI"/>
    <property type="match status" value="1"/>
</dbReference>
<dbReference type="PANTHER" id="PTHR36566">
    <property type="entry name" value="NICKEL INSERTION PROTEIN-RELATED"/>
    <property type="match status" value="1"/>
</dbReference>
<dbReference type="Gene3D" id="3.30.70.1380">
    <property type="entry name" value="Transcriptional regulatory protein pf0864 domain like"/>
    <property type="match status" value="1"/>
</dbReference>
<dbReference type="InterPro" id="IPR000836">
    <property type="entry name" value="PRTase_dom"/>
</dbReference>
<organism evidence="3">
    <name type="scientific">freshwater metagenome</name>
    <dbReference type="NCBI Taxonomy" id="449393"/>
    <lineage>
        <taxon>unclassified sequences</taxon>
        <taxon>metagenomes</taxon>
        <taxon>ecological metagenomes</taxon>
    </lineage>
</organism>
<name>A0A6J5ZTT9_9ZZZZ</name>
<dbReference type="InterPro" id="IPR029057">
    <property type="entry name" value="PRTase-like"/>
</dbReference>
<dbReference type="SUPFAM" id="SSF53271">
    <property type="entry name" value="PRTase-like"/>
    <property type="match status" value="1"/>
</dbReference>
<evidence type="ECO:0000313" key="9">
    <source>
        <dbReference type="EMBL" id="CAB4809257.1"/>
    </source>
</evidence>
<evidence type="ECO:0000313" key="8">
    <source>
        <dbReference type="EMBL" id="CAB4794312.1"/>
    </source>
</evidence>
<evidence type="ECO:0000313" key="3">
    <source>
        <dbReference type="EMBL" id="CAB4346124.1"/>
    </source>
</evidence>
<evidence type="ECO:0000256" key="2">
    <source>
        <dbReference type="SAM" id="MobiDB-lite"/>
    </source>
</evidence>
<evidence type="ECO:0000313" key="12">
    <source>
        <dbReference type="EMBL" id="CAB5076283.1"/>
    </source>
</evidence>
<accession>A0A6J5ZTT9</accession>
<dbReference type="NCBIfam" id="TIGR00299">
    <property type="entry name" value="nickel pincer cofactor biosynthesis protein LarC"/>
    <property type="match status" value="1"/>
</dbReference>
<proteinExistence type="inferred from homology"/>
<keyword evidence="1" id="KW-0533">Nickel</keyword>